<reference evidence="3" key="1">
    <citation type="submission" date="2021-12" db="EMBL/GenBank/DDBJ databases">
        <authorList>
            <person name="King R."/>
        </authorList>
    </citation>
    <scope>NUCLEOTIDE SEQUENCE</scope>
</reference>
<evidence type="ECO:0000256" key="2">
    <source>
        <dbReference type="SAM" id="SignalP"/>
    </source>
</evidence>
<gene>
    <name evidence="3" type="ORF">BEMITA_LOCUS10722</name>
</gene>
<dbReference type="Proteomes" id="UP001152759">
    <property type="component" value="Chromosome 6"/>
</dbReference>
<feature type="region of interest" description="Disordered" evidence="1">
    <location>
        <begin position="378"/>
        <end position="398"/>
    </location>
</feature>
<dbReference type="AlphaFoldDB" id="A0A9P0F6U6"/>
<name>A0A9P0F6U6_BEMTA</name>
<keyword evidence="2" id="KW-0732">Signal</keyword>
<dbReference type="EMBL" id="OU963867">
    <property type="protein sequence ID" value="CAH0392176.1"/>
    <property type="molecule type" value="Genomic_DNA"/>
</dbReference>
<feature type="signal peptide" evidence="2">
    <location>
        <begin position="1"/>
        <end position="20"/>
    </location>
</feature>
<dbReference type="KEGG" id="btab:109036954"/>
<protein>
    <submittedName>
        <fullName evidence="3">Uncharacterized protein</fullName>
    </submittedName>
</protein>
<proteinExistence type="predicted"/>
<evidence type="ECO:0000313" key="4">
    <source>
        <dbReference type="Proteomes" id="UP001152759"/>
    </source>
</evidence>
<accession>A0A9P0F6U6</accession>
<evidence type="ECO:0000256" key="1">
    <source>
        <dbReference type="SAM" id="MobiDB-lite"/>
    </source>
</evidence>
<feature type="region of interest" description="Disordered" evidence="1">
    <location>
        <begin position="121"/>
        <end position="183"/>
    </location>
</feature>
<feature type="chain" id="PRO_5040324700" evidence="2">
    <location>
        <begin position="21"/>
        <end position="398"/>
    </location>
</feature>
<evidence type="ECO:0000313" key="3">
    <source>
        <dbReference type="EMBL" id="CAH0392176.1"/>
    </source>
</evidence>
<organism evidence="3 4">
    <name type="scientific">Bemisia tabaci</name>
    <name type="common">Sweetpotato whitefly</name>
    <name type="synonym">Aleurodes tabaci</name>
    <dbReference type="NCBI Taxonomy" id="7038"/>
    <lineage>
        <taxon>Eukaryota</taxon>
        <taxon>Metazoa</taxon>
        <taxon>Ecdysozoa</taxon>
        <taxon>Arthropoda</taxon>
        <taxon>Hexapoda</taxon>
        <taxon>Insecta</taxon>
        <taxon>Pterygota</taxon>
        <taxon>Neoptera</taxon>
        <taxon>Paraneoptera</taxon>
        <taxon>Hemiptera</taxon>
        <taxon>Sternorrhyncha</taxon>
        <taxon>Aleyrodoidea</taxon>
        <taxon>Aleyrodidae</taxon>
        <taxon>Aleyrodinae</taxon>
        <taxon>Bemisia</taxon>
    </lineage>
</organism>
<sequence>MTSFGNLIAVGLFIIGPALCNPSLIEKCKYDCKQSYGFVEHGHSNVPIKIGVMQYRPRKCNCKFNLSELKHIIDEANLEAVETDYWEMTQWLKDHGYKLRLNLETCDQVCVQEGGYVQKKKPRKSEHKKIGILRISSANGKEKSTGKKGRKVSFQHGNGEAGSRLHKSGHEETGKDGNQQEESHRVLLKTGHLKNIDNEIGECECRYRKDFYHFLEHEGCDVAAFKKHEDNSTEARNWLIAEGFSVSVIQAHRDVYELEEMPDLECEHNCRVTQGYVGFKKSLFKNDPHGRIPIATDVDENDPSDTQILVIEIPRDEQDPLECKCKINPEVYSHLEKLKINTSHFKTAFFEGEAKGCNWLWWWNLRKGGKYVNVMCPKPPEKPKKSKPPATITTTDEG</sequence>
<feature type="compositionally biased region" description="Basic residues" evidence="1">
    <location>
        <begin position="121"/>
        <end position="131"/>
    </location>
</feature>
<keyword evidence="4" id="KW-1185">Reference proteome</keyword>